<reference evidence="1 2" key="1">
    <citation type="submission" date="2019-06" db="EMBL/GenBank/DDBJ databases">
        <title>Description of Kitasatospora acidophila sp. nov. isolated from pine grove soil, and reclassification of Streptomyces novaecaesareae to Kitasatospora novaeceasareae comb. nov.</title>
        <authorList>
            <person name="Kim M.J."/>
        </authorList>
    </citation>
    <scope>NUCLEOTIDE SEQUENCE [LARGE SCALE GENOMIC DNA]</scope>
    <source>
        <strain evidence="1 2">MMS16-CNU292</strain>
    </source>
</reference>
<dbReference type="EMBL" id="VIGB01000003">
    <property type="protein sequence ID" value="TQF04401.1"/>
    <property type="molecule type" value="Genomic_DNA"/>
</dbReference>
<dbReference type="AlphaFoldDB" id="A0A540W5V2"/>
<evidence type="ECO:0000313" key="1">
    <source>
        <dbReference type="EMBL" id="TQF04401.1"/>
    </source>
</evidence>
<comment type="caution">
    <text evidence="1">The sequence shown here is derived from an EMBL/GenBank/DDBJ whole genome shotgun (WGS) entry which is preliminary data.</text>
</comment>
<protein>
    <submittedName>
        <fullName evidence="1">Uncharacterized protein</fullName>
    </submittedName>
</protein>
<accession>A0A540W5V2</accession>
<dbReference type="Proteomes" id="UP000319103">
    <property type="component" value="Unassembled WGS sequence"/>
</dbReference>
<name>A0A540W5V2_9ACTN</name>
<evidence type="ECO:0000313" key="2">
    <source>
        <dbReference type="Proteomes" id="UP000319103"/>
    </source>
</evidence>
<dbReference type="OrthoDB" id="5182811at2"/>
<keyword evidence="2" id="KW-1185">Reference proteome</keyword>
<organism evidence="1 2">
    <name type="scientific">Kitasatospora acidiphila</name>
    <dbReference type="NCBI Taxonomy" id="2567942"/>
    <lineage>
        <taxon>Bacteria</taxon>
        <taxon>Bacillati</taxon>
        <taxon>Actinomycetota</taxon>
        <taxon>Actinomycetes</taxon>
        <taxon>Kitasatosporales</taxon>
        <taxon>Streptomycetaceae</taxon>
        <taxon>Kitasatospora</taxon>
    </lineage>
</organism>
<dbReference type="RefSeq" id="WP_141634975.1">
    <property type="nucleotide sequence ID" value="NZ_VIGB01000003.1"/>
</dbReference>
<proteinExistence type="predicted"/>
<gene>
    <name evidence="1" type="ORF">E6W39_21970</name>
</gene>
<sequence>MSEPGVPQRFLELAAAAMAPQQLSDEGLLARFGFPEEVRLAAGQVWRACWEETSLLVLILALATREVQAVPVTIDPPGEDAASLVVDGTRTAFGVEATVWAGLSGPIPMRVLDRVVDSWEPDLVAWAAEMAAGGAPSVPAGARKGVAPVPVFGASEDVRADLEDDLEALRAVPGLPAAEGSAKVVSLKELLKGSLPDLPALGTALGLSQPQVMRILRGSAPVAPGQVEAVAKVTGLSVEAIAATVRPLPPALVTAAEHPRWRQAWRRRAQRLSVSEEDARLTGGYEAFALAARETGGAEPDWEGRLRQFMRGEDLAGSGA</sequence>